<keyword evidence="3" id="KW-1185">Reference proteome</keyword>
<dbReference type="EMBL" id="JAQQWE010000006">
    <property type="protein sequence ID" value="KAK7948914.1"/>
    <property type="molecule type" value="Genomic_DNA"/>
</dbReference>
<gene>
    <name evidence="2" type="ORF">PG986_009800</name>
</gene>
<organism evidence="2 3">
    <name type="scientific">Apiospora aurea</name>
    <dbReference type="NCBI Taxonomy" id="335848"/>
    <lineage>
        <taxon>Eukaryota</taxon>
        <taxon>Fungi</taxon>
        <taxon>Dikarya</taxon>
        <taxon>Ascomycota</taxon>
        <taxon>Pezizomycotina</taxon>
        <taxon>Sordariomycetes</taxon>
        <taxon>Xylariomycetidae</taxon>
        <taxon>Amphisphaeriales</taxon>
        <taxon>Apiosporaceae</taxon>
        <taxon>Apiospora</taxon>
    </lineage>
</organism>
<sequence>MPNGLKSQDGTPQFKPKGCRQRAKPLNTTTSTMSYQVEGKPREREREREREGGSGEQQPSNETGLVRTVGFPLPPAPWPIRGPSDNPQQTSAGTLGASKDGIMQVTPAMTYIDQPRLVLIRLSPPGIWADTRSMIEG</sequence>
<dbReference type="Proteomes" id="UP001391051">
    <property type="component" value="Unassembled WGS sequence"/>
</dbReference>
<dbReference type="RefSeq" id="XP_066698420.1">
    <property type="nucleotide sequence ID" value="XM_066846022.1"/>
</dbReference>
<feature type="compositionally biased region" description="Polar residues" evidence="1">
    <location>
        <begin position="1"/>
        <end position="11"/>
    </location>
</feature>
<accession>A0ABR1Q930</accession>
<protein>
    <submittedName>
        <fullName evidence="2">Uncharacterized protein</fullName>
    </submittedName>
</protein>
<feature type="compositionally biased region" description="Polar residues" evidence="1">
    <location>
        <begin position="26"/>
        <end position="35"/>
    </location>
</feature>
<evidence type="ECO:0000313" key="2">
    <source>
        <dbReference type="EMBL" id="KAK7948914.1"/>
    </source>
</evidence>
<comment type="caution">
    <text evidence="2">The sequence shown here is derived from an EMBL/GenBank/DDBJ whole genome shotgun (WGS) entry which is preliminary data.</text>
</comment>
<evidence type="ECO:0000256" key="1">
    <source>
        <dbReference type="SAM" id="MobiDB-lite"/>
    </source>
</evidence>
<evidence type="ECO:0000313" key="3">
    <source>
        <dbReference type="Proteomes" id="UP001391051"/>
    </source>
</evidence>
<feature type="region of interest" description="Disordered" evidence="1">
    <location>
        <begin position="1"/>
        <end position="98"/>
    </location>
</feature>
<name>A0ABR1Q930_9PEZI</name>
<feature type="compositionally biased region" description="Basic and acidic residues" evidence="1">
    <location>
        <begin position="39"/>
        <end position="53"/>
    </location>
</feature>
<dbReference type="GeneID" id="92079084"/>
<proteinExistence type="predicted"/>
<reference evidence="2 3" key="1">
    <citation type="submission" date="2023-01" db="EMBL/GenBank/DDBJ databases">
        <title>Analysis of 21 Apiospora genomes using comparative genomics revels a genus with tremendous synthesis potential of carbohydrate active enzymes and secondary metabolites.</title>
        <authorList>
            <person name="Sorensen T."/>
        </authorList>
    </citation>
    <scope>NUCLEOTIDE SEQUENCE [LARGE SCALE GENOMIC DNA]</scope>
    <source>
        <strain evidence="2 3">CBS 24483</strain>
    </source>
</reference>